<gene>
    <name evidence="1" type="ORF">M0R45_032265</name>
</gene>
<organism evidence="1 2">
    <name type="scientific">Rubus argutus</name>
    <name type="common">Southern blackberry</name>
    <dbReference type="NCBI Taxonomy" id="59490"/>
    <lineage>
        <taxon>Eukaryota</taxon>
        <taxon>Viridiplantae</taxon>
        <taxon>Streptophyta</taxon>
        <taxon>Embryophyta</taxon>
        <taxon>Tracheophyta</taxon>
        <taxon>Spermatophyta</taxon>
        <taxon>Magnoliopsida</taxon>
        <taxon>eudicotyledons</taxon>
        <taxon>Gunneridae</taxon>
        <taxon>Pentapetalae</taxon>
        <taxon>rosids</taxon>
        <taxon>fabids</taxon>
        <taxon>Rosales</taxon>
        <taxon>Rosaceae</taxon>
        <taxon>Rosoideae</taxon>
        <taxon>Rosoideae incertae sedis</taxon>
        <taxon>Rubus</taxon>
    </lineage>
</organism>
<dbReference type="AlphaFoldDB" id="A0AAW1WKK9"/>
<protein>
    <submittedName>
        <fullName evidence="1">Uncharacterized protein</fullName>
    </submittedName>
</protein>
<comment type="caution">
    <text evidence="1">The sequence shown here is derived from an EMBL/GenBank/DDBJ whole genome shotgun (WGS) entry which is preliminary data.</text>
</comment>
<evidence type="ECO:0000313" key="1">
    <source>
        <dbReference type="EMBL" id="KAK9923867.1"/>
    </source>
</evidence>
<proteinExistence type="predicted"/>
<accession>A0AAW1WKK9</accession>
<sequence length="108" mass="11824">MGNLQVVESYETYSWNNSSYLFCVGFEVLGGILRKLEPACLKGFLLFACKSLRDSKDEEAVFDFAEVNGRACAVAPSGQVDSITNSVRTRAARTVDQAFISLIFSVAL</sequence>
<dbReference type="EMBL" id="JBEDUW010000006">
    <property type="protein sequence ID" value="KAK9923867.1"/>
    <property type="molecule type" value="Genomic_DNA"/>
</dbReference>
<dbReference type="Proteomes" id="UP001457282">
    <property type="component" value="Unassembled WGS sequence"/>
</dbReference>
<reference evidence="1 2" key="1">
    <citation type="journal article" date="2023" name="G3 (Bethesda)">
        <title>A chromosome-length genome assembly and annotation of blackberry (Rubus argutus, cv. 'Hillquist').</title>
        <authorList>
            <person name="Bruna T."/>
            <person name="Aryal R."/>
            <person name="Dudchenko O."/>
            <person name="Sargent D.J."/>
            <person name="Mead D."/>
            <person name="Buti M."/>
            <person name="Cavallini A."/>
            <person name="Hytonen T."/>
            <person name="Andres J."/>
            <person name="Pham M."/>
            <person name="Weisz D."/>
            <person name="Mascagni F."/>
            <person name="Usai G."/>
            <person name="Natali L."/>
            <person name="Bassil N."/>
            <person name="Fernandez G.E."/>
            <person name="Lomsadze A."/>
            <person name="Armour M."/>
            <person name="Olukolu B."/>
            <person name="Poorten T."/>
            <person name="Britton C."/>
            <person name="Davik J."/>
            <person name="Ashrafi H."/>
            <person name="Aiden E.L."/>
            <person name="Borodovsky M."/>
            <person name="Worthington M."/>
        </authorList>
    </citation>
    <scope>NUCLEOTIDE SEQUENCE [LARGE SCALE GENOMIC DNA]</scope>
    <source>
        <strain evidence="1">PI 553951</strain>
    </source>
</reference>
<evidence type="ECO:0000313" key="2">
    <source>
        <dbReference type="Proteomes" id="UP001457282"/>
    </source>
</evidence>
<keyword evidence="2" id="KW-1185">Reference proteome</keyword>
<name>A0AAW1WKK9_RUBAR</name>